<name>A0A166I4M5_NODSP</name>
<dbReference type="Proteomes" id="UP000076555">
    <property type="component" value="Unassembled WGS sequence"/>
</dbReference>
<dbReference type="InterPro" id="IPR025569">
    <property type="entry name" value="DUF4335"/>
</dbReference>
<reference evidence="2 3" key="1">
    <citation type="submission" date="2016-04" db="EMBL/GenBank/DDBJ databases">
        <title>Draft Genome Assembly of the Bloom-forming Cyanobacterium Nodularia spumigena Strain CENA596 in Shrimp Production Ponds.</title>
        <authorList>
            <person name="Popin R.V."/>
            <person name="Rigonato J."/>
            <person name="Abreu V.A."/>
            <person name="Andreote A.P."/>
            <person name="Silveira S.B."/>
            <person name="Odebrecht C."/>
            <person name="Fiore M.F."/>
        </authorList>
    </citation>
    <scope>NUCLEOTIDE SEQUENCE [LARGE SCALE GENOMIC DNA]</scope>
    <source>
        <strain evidence="2 3">CENA596</strain>
    </source>
</reference>
<sequence length="537" mass="59163">MPPLNSVIRRYTPPTCTLEILAQSSPLSHFMGKTVIKQLTFELHFDDPQLPEEGRITIRGDRDQLEILCDVVTSYVQEFLQQPPDNFWTNLSEPEDSSKVSQDSEFIDFQQTSLPSAKTFKSFTSQTSQSKIYLEPGNYLTHNLFIGSLANQTSGSVIPLSLLQLFDLATALDEYSADVMALPNLNQNHKVLRLPAWAPIAAVMVLGVGLLPATWHFANNNKQNQPEIATTSQPEEVKTALEPSPSLEPPTSPPAFTPPDDLQPPQPFDSNSQLPTASFPQQPQTAPNSSLFPNSSSSLPSAQDPLLIFESKIPNIESNRRSSASTIIPQQEIAVQPNSIGSITQIESGLTQRRTLPPRLSADRETLPSISSVPLTVSTNPNNNLRQTSSPSDSLLNRQQIEQTINSSVNVASEANNNDSFVARSTSQPVNPTPEEFTTRRTLFDTPQVAEAREIFTKRWQPATGFTQTLEYSLIVSIDGTIERIYPLNQAARTFIDSAGMPEIGQPFVSANKNGENVRIRVVLSPDGKVQTFPENE</sequence>
<dbReference type="RefSeq" id="WP_063874454.1">
    <property type="nucleotide sequence ID" value="NZ_CAWMRI010000276.1"/>
</dbReference>
<feature type="compositionally biased region" description="Polar residues" evidence="1">
    <location>
        <begin position="368"/>
        <end position="393"/>
    </location>
</feature>
<dbReference type="EMBL" id="LWAJ01000276">
    <property type="protein sequence ID" value="KZL47872.1"/>
    <property type="molecule type" value="Genomic_DNA"/>
</dbReference>
<evidence type="ECO:0000313" key="2">
    <source>
        <dbReference type="EMBL" id="KZL47872.1"/>
    </source>
</evidence>
<evidence type="ECO:0000256" key="1">
    <source>
        <dbReference type="SAM" id="MobiDB-lite"/>
    </source>
</evidence>
<gene>
    <name evidence="2" type="ORF">A2T98_21100</name>
</gene>
<feature type="region of interest" description="Disordered" evidence="1">
    <location>
        <begin position="356"/>
        <end position="393"/>
    </location>
</feature>
<dbReference type="Pfam" id="PF14233">
    <property type="entry name" value="DUF4335"/>
    <property type="match status" value="1"/>
</dbReference>
<dbReference type="OrthoDB" id="425813at2"/>
<feature type="region of interest" description="Disordered" evidence="1">
    <location>
        <begin position="226"/>
        <end position="300"/>
    </location>
</feature>
<feature type="compositionally biased region" description="Low complexity" evidence="1">
    <location>
        <begin position="287"/>
        <end position="300"/>
    </location>
</feature>
<accession>A0A166I4M5</accession>
<proteinExistence type="predicted"/>
<feature type="compositionally biased region" description="Polar residues" evidence="1">
    <location>
        <begin position="268"/>
        <end position="286"/>
    </location>
</feature>
<evidence type="ECO:0000313" key="3">
    <source>
        <dbReference type="Proteomes" id="UP000076555"/>
    </source>
</evidence>
<comment type="caution">
    <text evidence="2">The sequence shown here is derived from an EMBL/GenBank/DDBJ whole genome shotgun (WGS) entry which is preliminary data.</text>
</comment>
<feature type="compositionally biased region" description="Pro residues" evidence="1">
    <location>
        <begin position="246"/>
        <end position="267"/>
    </location>
</feature>
<evidence type="ECO:0008006" key="4">
    <source>
        <dbReference type="Google" id="ProtNLM"/>
    </source>
</evidence>
<protein>
    <recommendedName>
        <fullName evidence="4">DUF4335 domain-containing protein</fullName>
    </recommendedName>
</protein>
<dbReference type="AlphaFoldDB" id="A0A166I4M5"/>
<organism evidence="2 3">
    <name type="scientific">Nodularia spumigena CENA596</name>
    <dbReference type="NCBI Taxonomy" id="1819295"/>
    <lineage>
        <taxon>Bacteria</taxon>
        <taxon>Bacillati</taxon>
        <taxon>Cyanobacteriota</taxon>
        <taxon>Cyanophyceae</taxon>
        <taxon>Nostocales</taxon>
        <taxon>Nodulariaceae</taxon>
        <taxon>Nodularia</taxon>
    </lineage>
</organism>